<evidence type="ECO:0000313" key="2">
    <source>
        <dbReference type="EMBL" id="SFF31486.1"/>
    </source>
</evidence>
<accession>A0A1I2HRZ4</accession>
<dbReference type="AlphaFoldDB" id="A0A1I2HRZ4"/>
<feature type="domain" description="Gliding motility-associated protein GldM C-terminal" evidence="1">
    <location>
        <begin position="62"/>
        <end position="183"/>
    </location>
</feature>
<gene>
    <name evidence="2" type="ORF">SAMN04488541_102535</name>
</gene>
<evidence type="ECO:0000313" key="3">
    <source>
        <dbReference type="Proteomes" id="UP000199513"/>
    </source>
</evidence>
<keyword evidence="3" id="KW-1185">Reference proteome</keyword>
<name>A0A1I2HRZ4_9BACT</name>
<evidence type="ECO:0000259" key="1">
    <source>
        <dbReference type="Pfam" id="PF12080"/>
    </source>
</evidence>
<proteinExistence type="predicted"/>
<sequence>MLINISNYPAEEVSFKAEGAELILGEKQGEITLIPRDFKATLKIFYKDSLLATEIFPVRLIPKPELQMYVGNSTLPHSFPNEISKVELNQLRIHAQAPEYFENSVPKDAQFQVSLIEVSLARERKLIGSLTVSDSEVINLENLIKSAEIGDRLIIEIKRIERMTYKGHWEESKISNPVFIINIK</sequence>
<dbReference type="STRING" id="1003.SAMN04488541_102535"/>
<dbReference type="Pfam" id="PF12080">
    <property type="entry name" value="GldM_4th"/>
    <property type="match status" value="1"/>
</dbReference>
<dbReference type="EMBL" id="FONY01000025">
    <property type="protein sequence ID" value="SFF31486.1"/>
    <property type="molecule type" value="Genomic_DNA"/>
</dbReference>
<organism evidence="2 3">
    <name type="scientific">Thermoflexibacter ruber</name>
    <dbReference type="NCBI Taxonomy" id="1003"/>
    <lineage>
        <taxon>Bacteria</taxon>
        <taxon>Pseudomonadati</taxon>
        <taxon>Bacteroidota</taxon>
        <taxon>Cytophagia</taxon>
        <taxon>Cytophagales</taxon>
        <taxon>Thermoflexibacteraceae</taxon>
        <taxon>Thermoflexibacter</taxon>
    </lineage>
</organism>
<reference evidence="2 3" key="1">
    <citation type="submission" date="2016-10" db="EMBL/GenBank/DDBJ databases">
        <authorList>
            <person name="de Groot N.N."/>
        </authorList>
    </citation>
    <scope>NUCLEOTIDE SEQUENCE [LARGE SCALE GENOMIC DNA]</scope>
    <source>
        <strain>GEY</strain>
        <strain evidence="3">DSM 9560</strain>
    </source>
</reference>
<dbReference type="InterPro" id="IPR022719">
    <property type="entry name" value="Motility-assoc_prot_GldM_C"/>
</dbReference>
<protein>
    <submittedName>
        <fullName evidence="2">GldM C-terminal domain-containing protein</fullName>
    </submittedName>
</protein>
<dbReference type="Proteomes" id="UP000199513">
    <property type="component" value="Unassembled WGS sequence"/>
</dbReference>